<organism evidence="2">
    <name type="scientific">Escherichia coli</name>
    <dbReference type="NCBI Taxonomy" id="562"/>
    <lineage>
        <taxon>Bacteria</taxon>
        <taxon>Pseudomonadati</taxon>
        <taxon>Pseudomonadota</taxon>
        <taxon>Gammaproteobacteria</taxon>
        <taxon>Enterobacterales</taxon>
        <taxon>Enterobacteriaceae</taxon>
        <taxon>Escherichia</taxon>
    </lineage>
</organism>
<dbReference type="EMBL" id="MT586609">
    <property type="protein sequence ID" value="QOC77152.1"/>
    <property type="molecule type" value="Genomic_DNA"/>
</dbReference>
<reference evidence="2" key="1">
    <citation type="submission" date="2020-06" db="EMBL/GenBank/DDBJ databases">
        <title>Horsing around: Escherichia coli ST1250 of equine origin harbouring epidemic IncHI1/ST9 plasmid with blaCTX-M-1 and an operon for short-chain fructooligosaccharides metabolism.</title>
        <authorList>
            <person name="Valcek A."/>
            <person name="Sismova P."/>
            <person name="Nesporova K."/>
            <person name="Petersen-Overballe S."/>
            <person name="Bitar I."/>
            <person name="Jamborova I."/>
            <person name="Kant A."/>
            <person name="Hrabak J."/>
            <person name="Wagenaar J.A."/>
            <person name="Madec J.-Y."/>
            <person name="Damborg P."/>
            <person name="van Duijkeren E."/>
            <person name="Ewers C."/>
            <person name="Hordijk J."/>
            <person name="Hasman H."/>
            <person name="Brouwer M.S.M."/>
            <person name="Dolejska M."/>
        </authorList>
    </citation>
    <scope>NUCLEOTIDE SEQUENCE</scope>
    <source>
        <strain evidence="2">100063-3</strain>
        <strain evidence="1">99063</strain>
        <plasmid evidence="2">p100063-3</plasmid>
        <plasmid evidence="1">p99063</plasmid>
    </source>
</reference>
<evidence type="ECO:0000313" key="1">
    <source>
        <dbReference type="EMBL" id="QOC76330.1"/>
    </source>
</evidence>
<geneLocation type="plasmid" evidence="1">
    <name>p99063</name>
</geneLocation>
<protein>
    <submittedName>
        <fullName evidence="2">Uncharacterized protein</fullName>
    </submittedName>
</protein>
<dbReference type="EMBL" id="MT586606">
    <property type="protein sequence ID" value="QOC76330.1"/>
    <property type="molecule type" value="Genomic_DNA"/>
</dbReference>
<dbReference type="RefSeq" id="WP_251118647.1">
    <property type="nucleotide sequence ID" value="NZ_MT586606.1"/>
</dbReference>
<gene>
    <name evidence="2" type="ORF">p100063-3_00210</name>
    <name evidence="1" type="ORF">p99063_00210</name>
</gene>
<geneLocation type="plasmid" evidence="2">
    <name>p100063-3</name>
</geneLocation>
<evidence type="ECO:0000313" key="2">
    <source>
        <dbReference type="EMBL" id="QOC77152.1"/>
    </source>
</evidence>
<accession>A0A7L7TKY4</accession>
<proteinExistence type="predicted"/>
<name>A0A7L7TKY4_ECOLX</name>
<dbReference type="AlphaFoldDB" id="A0A7L7TKY4"/>
<sequence length="91" mass="10127">MATYGGQFTLTKMVIDAENSEMHQVRDFIAANWSLFTSHIREKSMTDEQAEEEAQRIFVVVGGGGGKSKGICLAQGFSQVLDMHVIFRSVR</sequence>
<keyword evidence="2" id="KW-0614">Plasmid</keyword>